<reference evidence="2" key="1">
    <citation type="submission" date="2018-11" db="EMBL/GenBank/DDBJ databases">
        <authorList>
            <person name="Alioto T."/>
            <person name="Alioto T."/>
        </authorList>
    </citation>
    <scope>NUCLEOTIDE SEQUENCE</scope>
</reference>
<gene>
    <name evidence="2" type="ORF">MGAL_10B058746</name>
</gene>
<dbReference type="EMBL" id="UYJE01008723">
    <property type="protein sequence ID" value="VDI66636.1"/>
    <property type="molecule type" value="Genomic_DNA"/>
</dbReference>
<feature type="compositionally biased region" description="Basic and acidic residues" evidence="1">
    <location>
        <begin position="42"/>
        <end position="51"/>
    </location>
</feature>
<keyword evidence="3" id="KW-1185">Reference proteome</keyword>
<dbReference type="InterPro" id="IPR006594">
    <property type="entry name" value="LisH"/>
</dbReference>
<evidence type="ECO:0000256" key="1">
    <source>
        <dbReference type="SAM" id="MobiDB-lite"/>
    </source>
</evidence>
<accession>A0A8B6GNS1</accession>
<comment type="caution">
    <text evidence="2">The sequence shown here is derived from an EMBL/GenBank/DDBJ whole genome shotgun (WGS) entry which is preliminary data.</text>
</comment>
<dbReference type="OrthoDB" id="10266330at2759"/>
<dbReference type="Proteomes" id="UP000596742">
    <property type="component" value="Unassembled WGS sequence"/>
</dbReference>
<proteinExistence type="predicted"/>
<evidence type="ECO:0008006" key="4">
    <source>
        <dbReference type="Google" id="ProtNLM"/>
    </source>
</evidence>
<protein>
    <recommendedName>
        <fullName evidence="4">LisH domain-containing protein</fullName>
    </recommendedName>
</protein>
<name>A0A8B6GNS1_MYTGA</name>
<dbReference type="AlphaFoldDB" id="A0A8B6GNS1"/>
<organism evidence="2 3">
    <name type="scientific">Mytilus galloprovincialis</name>
    <name type="common">Mediterranean mussel</name>
    <dbReference type="NCBI Taxonomy" id="29158"/>
    <lineage>
        <taxon>Eukaryota</taxon>
        <taxon>Metazoa</taxon>
        <taxon>Spiralia</taxon>
        <taxon>Lophotrochozoa</taxon>
        <taxon>Mollusca</taxon>
        <taxon>Bivalvia</taxon>
        <taxon>Autobranchia</taxon>
        <taxon>Pteriomorphia</taxon>
        <taxon>Mytilida</taxon>
        <taxon>Mytiloidea</taxon>
        <taxon>Mytilidae</taxon>
        <taxon>Mytilinae</taxon>
        <taxon>Mytilus</taxon>
    </lineage>
</organism>
<dbReference type="PROSITE" id="PS50896">
    <property type="entry name" value="LISH"/>
    <property type="match status" value="1"/>
</dbReference>
<evidence type="ECO:0000313" key="2">
    <source>
        <dbReference type="EMBL" id="VDI66636.1"/>
    </source>
</evidence>
<evidence type="ECO:0000313" key="3">
    <source>
        <dbReference type="Proteomes" id="UP000596742"/>
    </source>
</evidence>
<feature type="region of interest" description="Disordered" evidence="1">
    <location>
        <begin position="42"/>
        <end position="71"/>
    </location>
</feature>
<sequence>MNSLQSQSSPKSDVSDKQTLLAVLQFLKKNNLKCTEELLKKEAGVTDDDVKPQSAGQSESDVANALAAYKR</sequence>